<proteinExistence type="predicted"/>
<evidence type="ECO:0000256" key="1">
    <source>
        <dbReference type="ARBA" id="ARBA00001946"/>
    </source>
</evidence>
<sequence length="147" mass="16875">MLRSQEVIFTNLCKIRDGDKVVVMERLKQDWPGVAFPGGWCDMDCSAMDNTIKEVKEEAGLDVEAYRLVAILDKHKNQPSRSAHHVTKIFFLCRSLGGQFVPNSETLDSRYFDLDDLPDLSLNKTTKEQIELCYETCQAEHWEAVFD</sequence>
<dbReference type="PANTHER" id="PTHR43046">
    <property type="entry name" value="GDP-MANNOSE MANNOSYL HYDROLASE"/>
    <property type="match status" value="1"/>
</dbReference>
<gene>
    <name evidence="4" type="ORF">ABID29_002328</name>
</gene>
<accession>A0ABV2FKS7</accession>
<evidence type="ECO:0000256" key="2">
    <source>
        <dbReference type="ARBA" id="ARBA00022801"/>
    </source>
</evidence>
<dbReference type="RefSeq" id="WP_354366263.1">
    <property type="nucleotide sequence ID" value="NZ_JBEPLO010000038.1"/>
</dbReference>
<name>A0ABV2FKS7_9STRE</name>
<dbReference type="EMBL" id="JBEPLO010000038">
    <property type="protein sequence ID" value="MET3559178.1"/>
    <property type="molecule type" value="Genomic_DNA"/>
</dbReference>
<organism evidence="4 5">
    <name type="scientific">Streptococcus rupicaprae</name>
    <dbReference type="NCBI Taxonomy" id="759619"/>
    <lineage>
        <taxon>Bacteria</taxon>
        <taxon>Bacillati</taxon>
        <taxon>Bacillota</taxon>
        <taxon>Bacilli</taxon>
        <taxon>Lactobacillales</taxon>
        <taxon>Streptococcaceae</taxon>
        <taxon>Streptococcus</taxon>
    </lineage>
</organism>
<keyword evidence="2" id="KW-0378">Hydrolase</keyword>
<dbReference type="InterPro" id="IPR000086">
    <property type="entry name" value="NUDIX_hydrolase_dom"/>
</dbReference>
<keyword evidence="5" id="KW-1185">Reference proteome</keyword>
<evidence type="ECO:0000313" key="5">
    <source>
        <dbReference type="Proteomes" id="UP001549122"/>
    </source>
</evidence>
<protein>
    <submittedName>
        <fullName evidence="4">ADP-ribose pyrophosphatase YjhB (NUDIX family)</fullName>
    </submittedName>
</protein>
<dbReference type="Proteomes" id="UP001549122">
    <property type="component" value="Unassembled WGS sequence"/>
</dbReference>
<comment type="cofactor">
    <cofactor evidence="1">
        <name>Mg(2+)</name>
        <dbReference type="ChEBI" id="CHEBI:18420"/>
    </cofactor>
</comment>
<dbReference type="InterPro" id="IPR015797">
    <property type="entry name" value="NUDIX_hydrolase-like_dom_sf"/>
</dbReference>
<feature type="domain" description="Nudix hydrolase" evidence="3">
    <location>
        <begin position="1"/>
        <end position="134"/>
    </location>
</feature>
<dbReference type="PROSITE" id="PS51462">
    <property type="entry name" value="NUDIX"/>
    <property type="match status" value="1"/>
</dbReference>
<dbReference type="SUPFAM" id="SSF55811">
    <property type="entry name" value="Nudix"/>
    <property type="match status" value="1"/>
</dbReference>
<dbReference type="Pfam" id="PF00293">
    <property type="entry name" value="NUDIX"/>
    <property type="match status" value="1"/>
</dbReference>
<evidence type="ECO:0000313" key="4">
    <source>
        <dbReference type="EMBL" id="MET3559178.1"/>
    </source>
</evidence>
<dbReference type="Gene3D" id="3.90.79.10">
    <property type="entry name" value="Nucleoside Triphosphate Pyrophosphohydrolase"/>
    <property type="match status" value="1"/>
</dbReference>
<reference evidence="4 5" key="1">
    <citation type="submission" date="2024-06" db="EMBL/GenBank/DDBJ databases">
        <title>Genomic Encyclopedia of Type Strains, Phase IV (KMG-IV): sequencing the most valuable type-strain genomes for metagenomic binning, comparative biology and taxonomic classification.</title>
        <authorList>
            <person name="Goeker M."/>
        </authorList>
    </citation>
    <scope>NUCLEOTIDE SEQUENCE [LARGE SCALE GENOMIC DNA]</scope>
    <source>
        <strain evidence="4 5">DSM 28303</strain>
    </source>
</reference>
<dbReference type="PANTHER" id="PTHR43046:SF16">
    <property type="entry name" value="ADP-RIBOSE PYROPHOSPHATASE YJHB-RELATED"/>
    <property type="match status" value="1"/>
</dbReference>
<comment type="caution">
    <text evidence="4">The sequence shown here is derived from an EMBL/GenBank/DDBJ whole genome shotgun (WGS) entry which is preliminary data.</text>
</comment>
<evidence type="ECO:0000259" key="3">
    <source>
        <dbReference type="PROSITE" id="PS51462"/>
    </source>
</evidence>